<feature type="domain" description="HTH hxlR-type" evidence="4">
    <location>
        <begin position="15"/>
        <end position="108"/>
    </location>
</feature>
<dbReference type="RefSeq" id="WP_073315907.1">
    <property type="nucleotide sequence ID" value="NZ_FQYP01000004.1"/>
</dbReference>
<sequence length="109" mass="12346">MSFPTPGKPVRGSKSGNHLMALFDLLGRSWAMGIIWRLNEGPCTFRALQERCESISPSTLNKRLKELTTAALIQRTVEGYGLTDKGEEIFQLLHPLETWARTWAKEFNP</sequence>
<accession>A0A1M6F3M5</accession>
<dbReference type="SUPFAM" id="SSF46785">
    <property type="entry name" value="Winged helix' DNA-binding domain"/>
    <property type="match status" value="1"/>
</dbReference>
<reference evidence="6" key="1">
    <citation type="submission" date="2016-11" db="EMBL/GenBank/DDBJ databases">
        <authorList>
            <person name="Varghese N."/>
            <person name="Submissions S."/>
        </authorList>
    </citation>
    <scope>NUCLEOTIDE SEQUENCE [LARGE SCALE GENOMIC DNA]</scope>
    <source>
        <strain evidence="6">DSM 22623</strain>
    </source>
</reference>
<dbReference type="OrthoDB" id="8904061at2"/>
<dbReference type="Proteomes" id="UP000184432">
    <property type="component" value="Unassembled WGS sequence"/>
</dbReference>
<keyword evidence="2" id="KW-0238">DNA-binding</keyword>
<dbReference type="InterPro" id="IPR002577">
    <property type="entry name" value="HTH_HxlR"/>
</dbReference>
<dbReference type="GO" id="GO:0003677">
    <property type="term" value="F:DNA binding"/>
    <property type="evidence" value="ECO:0007669"/>
    <property type="project" value="UniProtKB-KW"/>
</dbReference>
<organism evidence="5 6">
    <name type="scientific">Aquimarina spongiae</name>
    <dbReference type="NCBI Taxonomy" id="570521"/>
    <lineage>
        <taxon>Bacteria</taxon>
        <taxon>Pseudomonadati</taxon>
        <taxon>Bacteroidota</taxon>
        <taxon>Flavobacteriia</taxon>
        <taxon>Flavobacteriales</taxon>
        <taxon>Flavobacteriaceae</taxon>
        <taxon>Aquimarina</taxon>
    </lineage>
</organism>
<protein>
    <submittedName>
        <fullName evidence="5">Transcriptional regulator, HxlR family</fullName>
    </submittedName>
</protein>
<evidence type="ECO:0000256" key="3">
    <source>
        <dbReference type="ARBA" id="ARBA00023163"/>
    </source>
</evidence>
<dbReference type="CDD" id="cd00090">
    <property type="entry name" value="HTH_ARSR"/>
    <property type="match status" value="1"/>
</dbReference>
<dbReference type="Gene3D" id="1.10.10.10">
    <property type="entry name" value="Winged helix-like DNA-binding domain superfamily/Winged helix DNA-binding domain"/>
    <property type="match status" value="1"/>
</dbReference>
<evidence type="ECO:0000259" key="4">
    <source>
        <dbReference type="PROSITE" id="PS51118"/>
    </source>
</evidence>
<dbReference type="STRING" id="570521.SAMN04488508_10475"/>
<dbReference type="PANTHER" id="PTHR33204:SF37">
    <property type="entry name" value="HTH-TYPE TRANSCRIPTIONAL REGULATOR YODB"/>
    <property type="match status" value="1"/>
</dbReference>
<dbReference type="Pfam" id="PF01638">
    <property type="entry name" value="HxlR"/>
    <property type="match status" value="1"/>
</dbReference>
<evidence type="ECO:0000313" key="5">
    <source>
        <dbReference type="EMBL" id="SHI92282.1"/>
    </source>
</evidence>
<dbReference type="EMBL" id="FQYP01000004">
    <property type="protein sequence ID" value="SHI92282.1"/>
    <property type="molecule type" value="Genomic_DNA"/>
</dbReference>
<evidence type="ECO:0000256" key="2">
    <source>
        <dbReference type="ARBA" id="ARBA00023125"/>
    </source>
</evidence>
<proteinExistence type="predicted"/>
<dbReference type="PANTHER" id="PTHR33204">
    <property type="entry name" value="TRANSCRIPTIONAL REGULATOR, MARR FAMILY"/>
    <property type="match status" value="1"/>
</dbReference>
<keyword evidence="6" id="KW-1185">Reference proteome</keyword>
<gene>
    <name evidence="5" type="ORF">SAMN04488508_10475</name>
</gene>
<dbReference type="InterPro" id="IPR036390">
    <property type="entry name" value="WH_DNA-bd_sf"/>
</dbReference>
<keyword evidence="3" id="KW-0804">Transcription</keyword>
<evidence type="ECO:0000256" key="1">
    <source>
        <dbReference type="ARBA" id="ARBA00023015"/>
    </source>
</evidence>
<dbReference type="InterPro" id="IPR011991">
    <property type="entry name" value="ArsR-like_HTH"/>
</dbReference>
<name>A0A1M6F3M5_9FLAO</name>
<dbReference type="PROSITE" id="PS51118">
    <property type="entry name" value="HTH_HXLR"/>
    <property type="match status" value="1"/>
</dbReference>
<dbReference type="AlphaFoldDB" id="A0A1M6F3M5"/>
<dbReference type="GO" id="GO:0006355">
    <property type="term" value="P:regulation of DNA-templated transcription"/>
    <property type="evidence" value="ECO:0007669"/>
    <property type="project" value="UniProtKB-ARBA"/>
</dbReference>
<keyword evidence="1" id="KW-0805">Transcription regulation</keyword>
<dbReference type="InterPro" id="IPR036388">
    <property type="entry name" value="WH-like_DNA-bd_sf"/>
</dbReference>
<evidence type="ECO:0000313" key="6">
    <source>
        <dbReference type="Proteomes" id="UP000184432"/>
    </source>
</evidence>